<dbReference type="SUPFAM" id="SSF51735">
    <property type="entry name" value="NAD(P)-binding Rossmann-fold domains"/>
    <property type="match status" value="1"/>
</dbReference>
<dbReference type="RefSeq" id="WP_152215119.1">
    <property type="nucleotide sequence ID" value="NZ_JBAQYD010000185.1"/>
</dbReference>
<organism evidence="4 5">
    <name type="scientific">Parvibaculum sedimenti</name>
    <dbReference type="NCBI Taxonomy" id="2608632"/>
    <lineage>
        <taxon>Bacteria</taxon>
        <taxon>Pseudomonadati</taxon>
        <taxon>Pseudomonadota</taxon>
        <taxon>Alphaproteobacteria</taxon>
        <taxon>Hyphomicrobiales</taxon>
        <taxon>Parvibaculaceae</taxon>
        <taxon>Parvibaculum</taxon>
    </lineage>
</organism>
<dbReference type="PANTHER" id="PTHR43189">
    <property type="entry name" value="ZINC-TYPE ALCOHOL DEHYDROGENASE-LIKE PROTEIN C1198.01-RELATED"/>
    <property type="match status" value="1"/>
</dbReference>
<evidence type="ECO:0000256" key="1">
    <source>
        <dbReference type="ARBA" id="ARBA00023002"/>
    </source>
</evidence>
<feature type="domain" description="Alcohol dehydrogenase-like N-terminal" evidence="3">
    <location>
        <begin position="23"/>
        <end position="139"/>
    </location>
</feature>
<keyword evidence="5" id="KW-1185">Reference proteome</keyword>
<evidence type="ECO:0000259" key="3">
    <source>
        <dbReference type="Pfam" id="PF08240"/>
    </source>
</evidence>
<dbReference type="InterPro" id="IPR036291">
    <property type="entry name" value="NAD(P)-bd_dom_sf"/>
</dbReference>
<dbReference type="Proteomes" id="UP000468901">
    <property type="component" value="Unassembled WGS sequence"/>
</dbReference>
<dbReference type="Pfam" id="PF08240">
    <property type="entry name" value="ADH_N"/>
    <property type="match status" value="1"/>
</dbReference>
<dbReference type="CDD" id="cd08262">
    <property type="entry name" value="Zn_ADH8"/>
    <property type="match status" value="1"/>
</dbReference>
<accession>A0A6N6VIP0</accession>
<reference evidence="4 5" key="1">
    <citation type="submission" date="2019-09" db="EMBL/GenBank/DDBJ databases">
        <title>Parvibaculum sedimenti sp. nov., isolated from sediment.</title>
        <authorList>
            <person name="Wang Y."/>
        </authorList>
    </citation>
    <scope>NUCLEOTIDE SEQUENCE [LARGE SCALE GENOMIC DNA]</scope>
    <source>
        <strain evidence="4 5">HXT-9</strain>
    </source>
</reference>
<dbReference type="InterPro" id="IPR013149">
    <property type="entry name" value="ADH-like_C"/>
</dbReference>
<dbReference type="Gene3D" id="3.40.50.720">
    <property type="entry name" value="NAD(P)-binding Rossmann-like Domain"/>
    <property type="match status" value="1"/>
</dbReference>
<dbReference type="AlphaFoldDB" id="A0A6N6VIP0"/>
<dbReference type="Pfam" id="PF00107">
    <property type="entry name" value="ADH_zinc_N"/>
    <property type="match status" value="1"/>
</dbReference>
<dbReference type="InterPro" id="IPR011032">
    <property type="entry name" value="GroES-like_sf"/>
</dbReference>
<comment type="caution">
    <text evidence="4">The sequence shown here is derived from an EMBL/GenBank/DDBJ whole genome shotgun (WGS) entry which is preliminary data.</text>
</comment>
<dbReference type="Gene3D" id="3.90.180.10">
    <property type="entry name" value="Medium-chain alcohol dehydrogenases, catalytic domain"/>
    <property type="match status" value="1"/>
</dbReference>
<evidence type="ECO:0000259" key="2">
    <source>
        <dbReference type="Pfam" id="PF00107"/>
    </source>
</evidence>
<proteinExistence type="predicted"/>
<dbReference type="PANTHER" id="PTHR43189:SF1">
    <property type="entry name" value="ZINC-TYPE ALCOHOL DEHYDROGENASE-LIKE PROTEIN C1198.01"/>
    <property type="match status" value="1"/>
</dbReference>
<dbReference type="GO" id="GO:0016491">
    <property type="term" value="F:oxidoreductase activity"/>
    <property type="evidence" value="ECO:0007669"/>
    <property type="project" value="UniProtKB-KW"/>
</dbReference>
<keyword evidence="1" id="KW-0560">Oxidoreductase</keyword>
<feature type="domain" description="Alcohol dehydrogenase-like C-terminal" evidence="2">
    <location>
        <begin position="178"/>
        <end position="322"/>
    </location>
</feature>
<sequence length="364" mass="39060">MRAAIFRDGDLVVDTMPEPKPAEGQVVVKTLACGICGSDLHAFHHAPKMVDAAKRSGSSFVMDLKRDIVFGHEFCAEIVDHGPGTQKTLKVGTRVCSVPMTVTVAGEKGNVHPLGYSNELPGGFAEQMVLNEMLLLEVPNGLSAEHAALTEPMAVGWHAVQKARLTREDVPLVIGCGPVGLAVIAALKIAGVGPIIAADFSPARRKLAETMGADIVVDPAEHSPYKTWTEQATPEGYDPTSLLSILGMGPKMRPAVVFECVGVPGIIQQMLEGAPRDTRIVVVGVCMEQDRFEPFFAITKELNLQFVFGYTPEEYALTLHHIADGQIEVSSLVTGKVGVEGVKQAFTDLANPEAHAKILVEPWR</sequence>
<evidence type="ECO:0000313" key="5">
    <source>
        <dbReference type="Proteomes" id="UP000468901"/>
    </source>
</evidence>
<name>A0A6N6VIP0_9HYPH</name>
<dbReference type="SUPFAM" id="SSF50129">
    <property type="entry name" value="GroES-like"/>
    <property type="match status" value="1"/>
</dbReference>
<gene>
    <name evidence="4" type="ORF">F2P47_05195</name>
</gene>
<dbReference type="EMBL" id="WESC01000004">
    <property type="protein sequence ID" value="KAB7741146.1"/>
    <property type="molecule type" value="Genomic_DNA"/>
</dbReference>
<dbReference type="InterPro" id="IPR013154">
    <property type="entry name" value="ADH-like_N"/>
</dbReference>
<evidence type="ECO:0000313" key="4">
    <source>
        <dbReference type="EMBL" id="KAB7741146.1"/>
    </source>
</evidence>
<protein>
    <submittedName>
        <fullName evidence="4">Zinc-binding dehydrogenase</fullName>
    </submittedName>
</protein>